<evidence type="ECO:0000313" key="2">
    <source>
        <dbReference type="Proteomes" id="UP001057402"/>
    </source>
</evidence>
<sequence>MYQPKLAAGLEETETGALVVAGVVNRCSGVAVNRGSIKGTSRGSCVFSSARINIHTFPTIRIVRTPCRHFVDNYRTHILSLF</sequence>
<keyword evidence="2" id="KW-1185">Reference proteome</keyword>
<accession>A0ACB9QH80</accession>
<comment type="caution">
    <text evidence="1">The sequence shown here is derived from an EMBL/GenBank/DDBJ whole genome shotgun (WGS) entry which is preliminary data.</text>
</comment>
<reference evidence="2" key="1">
    <citation type="journal article" date="2023" name="Front. Plant Sci.">
        <title>Chromosomal-level genome assembly of Melastoma candidum provides insights into trichome evolution.</title>
        <authorList>
            <person name="Zhong Y."/>
            <person name="Wu W."/>
            <person name="Sun C."/>
            <person name="Zou P."/>
            <person name="Liu Y."/>
            <person name="Dai S."/>
            <person name="Zhou R."/>
        </authorList>
    </citation>
    <scope>NUCLEOTIDE SEQUENCE [LARGE SCALE GENOMIC DNA]</scope>
</reference>
<dbReference type="Proteomes" id="UP001057402">
    <property type="component" value="Chromosome 6"/>
</dbReference>
<gene>
    <name evidence="1" type="ORF">MLD38_021822</name>
</gene>
<name>A0ACB9QH80_9MYRT</name>
<organism evidence="1 2">
    <name type="scientific">Melastoma candidum</name>
    <dbReference type="NCBI Taxonomy" id="119954"/>
    <lineage>
        <taxon>Eukaryota</taxon>
        <taxon>Viridiplantae</taxon>
        <taxon>Streptophyta</taxon>
        <taxon>Embryophyta</taxon>
        <taxon>Tracheophyta</taxon>
        <taxon>Spermatophyta</taxon>
        <taxon>Magnoliopsida</taxon>
        <taxon>eudicotyledons</taxon>
        <taxon>Gunneridae</taxon>
        <taxon>Pentapetalae</taxon>
        <taxon>rosids</taxon>
        <taxon>malvids</taxon>
        <taxon>Myrtales</taxon>
        <taxon>Melastomataceae</taxon>
        <taxon>Melastomatoideae</taxon>
        <taxon>Melastomateae</taxon>
        <taxon>Melastoma</taxon>
    </lineage>
</organism>
<proteinExistence type="predicted"/>
<protein>
    <submittedName>
        <fullName evidence="1">Uncharacterized protein</fullName>
    </submittedName>
</protein>
<dbReference type="EMBL" id="CM042885">
    <property type="protein sequence ID" value="KAI4365876.1"/>
    <property type="molecule type" value="Genomic_DNA"/>
</dbReference>
<evidence type="ECO:0000313" key="1">
    <source>
        <dbReference type="EMBL" id="KAI4365876.1"/>
    </source>
</evidence>